<keyword evidence="1" id="KW-0732">Signal</keyword>
<evidence type="ECO:0000313" key="3">
    <source>
        <dbReference type="EMBL" id="MCJ2177492.1"/>
    </source>
</evidence>
<reference evidence="3" key="1">
    <citation type="submission" date="2022-03" db="EMBL/GenBank/DDBJ databases">
        <title>Identification of a novel bacterium isolated from mangrove sediments.</title>
        <authorList>
            <person name="Pan X."/>
        </authorList>
    </citation>
    <scope>NUCLEOTIDE SEQUENCE</scope>
    <source>
        <strain evidence="3">B2580</strain>
    </source>
</reference>
<name>A0ABT0AXI9_9SPHN</name>
<dbReference type="Pfam" id="PF12770">
    <property type="entry name" value="CHAT"/>
    <property type="match status" value="1"/>
</dbReference>
<evidence type="ECO:0000313" key="4">
    <source>
        <dbReference type="Proteomes" id="UP001162880"/>
    </source>
</evidence>
<dbReference type="Gene3D" id="1.25.40.10">
    <property type="entry name" value="Tetratricopeptide repeat domain"/>
    <property type="match status" value="1"/>
</dbReference>
<evidence type="ECO:0000259" key="2">
    <source>
        <dbReference type="Pfam" id="PF12770"/>
    </source>
</evidence>
<dbReference type="RefSeq" id="WP_243990574.1">
    <property type="nucleotide sequence ID" value="NZ_JALHLE010000003.1"/>
</dbReference>
<organism evidence="3 4">
    <name type="scientific">Novosphingobium album</name>
    <name type="common">ex Hu et al. 2023</name>
    <dbReference type="NCBI Taxonomy" id="2930093"/>
    <lineage>
        <taxon>Bacteria</taxon>
        <taxon>Pseudomonadati</taxon>
        <taxon>Pseudomonadota</taxon>
        <taxon>Alphaproteobacteria</taxon>
        <taxon>Sphingomonadales</taxon>
        <taxon>Sphingomonadaceae</taxon>
        <taxon>Novosphingobium</taxon>
    </lineage>
</organism>
<keyword evidence="4" id="KW-1185">Reference proteome</keyword>
<accession>A0ABT0AXI9</accession>
<dbReference type="Proteomes" id="UP001162880">
    <property type="component" value="Unassembled WGS sequence"/>
</dbReference>
<evidence type="ECO:0000256" key="1">
    <source>
        <dbReference type="SAM" id="SignalP"/>
    </source>
</evidence>
<feature type="chain" id="PRO_5046112956" evidence="1">
    <location>
        <begin position="19"/>
        <end position="1016"/>
    </location>
</feature>
<feature type="domain" description="CHAT" evidence="2">
    <location>
        <begin position="677"/>
        <end position="1008"/>
    </location>
</feature>
<gene>
    <name evidence="3" type="ORF">MTR64_02885</name>
</gene>
<protein>
    <submittedName>
        <fullName evidence="3">CHAT domain-containing protein</fullName>
    </submittedName>
</protein>
<feature type="signal peptide" evidence="1">
    <location>
        <begin position="1"/>
        <end position="18"/>
    </location>
</feature>
<dbReference type="EMBL" id="JALHLE010000003">
    <property type="protein sequence ID" value="MCJ2177492.1"/>
    <property type="molecule type" value="Genomic_DNA"/>
</dbReference>
<dbReference type="SUPFAM" id="SSF48452">
    <property type="entry name" value="TPR-like"/>
    <property type="match status" value="2"/>
</dbReference>
<dbReference type="InterPro" id="IPR011990">
    <property type="entry name" value="TPR-like_helical_dom_sf"/>
</dbReference>
<sequence>MIKFVCLTLLASAGVTRAAAPDVRPLEAEDFAIGTGGSTCEAQGQPMGPLRSSVFDRKWSILCSGTAKAVGNAYVLRDTANASSRIAATRDETLDCGNTPDAFSADGTTCTGTTSNLQWRVYMRRAQGGIVAVEGYAAYDSALRLALASIVDNRVVPGEVSIADLGTGDPLALAKARAETAGVATLIGQGYRGNGAGSFAEAAEFFAAAPAVLADTEATDPGSRDVQLHEALVNRALQLSNLGSFAEAARQFALADAIAVRDPVQLRLSRNYAAIDAVNRRQFDQALTILDRPVPQFAPVASAPGTVQIDRTTAAGLNSSTHTAMAGLLGQPARLSPQERAAIIDAQALQLRGTVLRLQEHPQEARKALVRAYDEAIKVHDGRVISIYRLRGQILSELALSYEADGNLPMAETTFRDALILVESQYPDSASVNLIRARLAGFLVRHGQKDEALDLYRKVAANVETRRAALVGMENLMQPYFDLLVETGTDDPARVAEVFLASQLLQSPGAADTLTQLSRQLEGGSREASALFRRSQAVSRDLERTRIEIARLSAAAAEGGDSTGLEPLQQRQAQLAEAQLTVMDQLSAFPRYRAIASRTVTLDDMRAALKPGEGYLKLAQVAGSLYAIYLTPDTQRAWKLPLSTAQTETLVNTLRDSISLTINGVQSTYPFDIDDAVRLDDALLGPARADIAHVTHLIFEPAGPLLRLPINLLTDDRKGVAAYHQRVEAGGEEYDFTGIDWLGRDRAVSTALSAASFRDARKAPASQAADDYLGLGDNVPLGPVSARPDVRSGGEVAIDADCNWPVSAWNQPISPRELNEASALFGAGRSEVLTGSQFTDDGIIARKDLGAFRIVHFATHGLVTPPRAGCPVRPALLTSFGGAGSDGLLSFGEIFNLSLDADLVVLSGCDTAAGAGLGVTREAGLTTGGGEALDGLVRAFIAAGGRQVIASHWPAPDDYNATERLFSGFYRAKSASIGEALRESERALMDDPDTSHPYYWAGFAVIGDAARPVPAR</sequence>
<proteinExistence type="predicted"/>
<comment type="caution">
    <text evidence="3">The sequence shown here is derived from an EMBL/GenBank/DDBJ whole genome shotgun (WGS) entry which is preliminary data.</text>
</comment>
<dbReference type="InterPro" id="IPR024983">
    <property type="entry name" value="CHAT_dom"/>
</dbReference>